<dbReference type="PATRIC" id="fig|1339350.3.peg.874"/>
<comment type="caution">
    <text evidence="2">The sequence shown here is derived from an EMBL/GenBank/DDBJ whole genome shotgun (WGS) entry which is preliminary data.</text>
</comment>
<name>A0A078RDI5_PHOVU</name>
<reference evidence="2 3" key="1">
    <citation type="submission" date="2014-04" db="EMBL/GenBank/DDBJ databases">
        <authorList>
            <person name="Sears C."/>
            <person name="Carroll K."/>
            <person name="Sack B.R."/>
            <person name="Qadri F."/>
            <person name="Myers L.L."/>
            <person name="Chung G.-T."/>
            <person name="Escheverria P."/>
            <person name="Fraser C.M."/>
            <person name="Sadzewicz L."/>
            <person name="Shefchek K.A."/>
            <person name="Tallon L."/>
            <person name="Das S.P."/>
            <person name="Daugherty S."/>
            <person name="Mongodin E.F."/>
        </authorList>
    </citation>
    <scope>NUCLEOTIDE SEQUENCE [LARGE SCALE GENOMIC DNA]</scope>
    <source>
        <strain evidence="3">3775 SL(B) 10 (iv)</strain>
    </source>
</reference>
<dbReference type="RefSeq" id="WP_259327452.1">
    <property type="nucleotide sequence ID" value="NZ_JNHI01000003.1"/>
</dbReference>
<proteinExistence type="predicted"/>
<accession>A0A078RDI5</accession>
<sequence>MKSLPDSMDARAGVANHSSRHRLSGAYNAEPVIIATLTPFA</sequence>
<feature type="region of interest" description="Disordered" evidence="1">
    <location>
        <begin position="1"/>
        <end position="21"/>
    </location>
</feature>
<dbReference type="EMBL" id="JNHI01000003">
    <property type="protein sequence ID" value="KDS32701.1"/>
    <property type="molecule type" value="Genomic_DNA"/>
</dbReference>
<evidence type="ECO:0000313" key="3">
    <source>
        <dbReference type="Proteomes" id="UP000028134"/>
    </source>
</evidence>
<dbReference type="Proteomes" id="UP000028134">
    <property type="component" value="Unassembled WGS sequence"/>
</dbReference>
<gene>
    <name evidence="2" type="ORF">M097_0903</name>
</gene>
<evidence type="ECO:0000256" key="1">
    <source>
        <dbReference type="SAM" id="MobiDB-lite"/>
    </source>
</evidence>
<organism evidence="2 3">
    <name type="scientific">Phocaeicola vulgatus str. 3775 SL</name>
    <name type="common">B</name>
    <name type="synonym">iv</name>
    <dbReference type="NCBI Taxonomy" id="1339350"/>
    <lineage>
        <taxon>Bacteria</taxon>
        <taxon>Pseudomonadati</taxon>
        <taxon>Bacteroidota</taxon>
        <taxon>Bacteroidia</taxon>
        <taxon>Bacteroidales</taxon>
        <taxon>Bacteroidaceae</taxon>
        <taxon>Phocaeicola</taxon>
    </lineage>
</organism>
<evidence type="ECO:0000313" key="2">
    <source>
        <dbReference type="EMBL" id="KDS32701.1"/>
    </source>
</evidence>
<dbReference type="AlphaFoldDB" id="A0A078RDI5"/>
<protein>
    <submittedName>
        <fullName evidence="2">Uncharacterized protein</fullName>
    </submittedName>
</protein>